<comment type="caution">
    <text evidence="8">The sequence shown here is derived from an EMBL/GenBank/DDBJ whole genome shotgun (WGS) entry which is preliminary data.</text>
</comment>
<evidence type="ECO:0000256" key="6">
    <source>
        <dbReference type="RuleBase" id="RU363069"/>
    </source>
</evidence>
<keyword evidence="3 6" id="KW-0540">Nuclease</keyword>
<comment type="subunit">
    <text evidence="6">Heterodimer of SbcC and SbcD.</text>
</comment>
<comment type="similarity">
    <text evidence="1 6">Belongs to the SbcD family.</text>
</comment>
<dbReference type="RefSeq" id="WP_135477380.1">
    <property type="nucleotide sequence ID" value="NZ_SIJK02000008.1"/>
</dbReference>
<feature type="domain" description="Calcineurin-like phosphoesterase" evidence="7">
    <location>
        <begin position="1"/>
        <end position="232"/>
    </location>
</feature>
<evidence type="ECO:0000313" key="9">
    <source>
        <dbReference type="Proteomes" id="UP001193081"/>
    </source>
</evidence>
<evidence type="ECO:0000256" key="4">
    <source>
        <dbReference type="ARBA" id="ARBA00022801"/>
    </source>
</evidence>
<dbReference type="PANTHER" id="PTHR30337">
    <property type="entry name" value="COMPONENT OF ATP-DEPENDENT DSDNA EXONUCLEASE"/>
    <property type="match status" value="1"/>
</dbReference>
<dbReference type="InterPro" id="IPR050535">
    <property type="entry name" value="DNA_Repair-Maintenance_Comp"/>
</dbReference>
<reference evidence="8 9" key="1">
    <citation type="submission" date="2021-03" db="EMBL/GenBank/DDBJ databases">
        <authorList>
            <person name="Grouzdev D.S."/>
        </authorList>
    </citation>
    <scope>NUCLEOTIDE SEQUENCE [LARGE SCALE GENOMIC DNA]</scope>
    <source>
        <strain evidence="8 9">M50-1</strain>
    </source>
</reference>
<dbReference type="NCBIfam" id="TIGR00619">
    <property type="entry name" value="sbcd"/>
    <property type="match status" value="1"/>
</dbReference>
<evidence type="ECO:0000256" key="2">
    <source>
        <dbReference type="ARBA" id="ARBA00013365"/>
    </source>
</evidence>
<dbReference type="Pfam" id="PF00149">
    <property type="entry name" value="Metallophos"/>
    <property type="match status" value="1"/>
</dbReference>
<gene>
    <name evidence="6" type="primary">sbcD</name>
    <name evidence="8" type="ORF">EYB53_006395</name>
</gene>
<keyword evidence="6" id="KW-0255">Endonuclease</keyword>
<dbReference type="PANTHER" id="PTHR30337:SF0">
    <property type="entry name" value="NUCLEASE SBCCD SUBUNIT D"/>
    <property type="match status" value="1"/>
</dbReference>
<dbReference type="EMBL" id="SIJK02000008">
    <property type="protein sequence ID" value="MBP1465329.1"/>
    <property type="molecule type" value="Genomic_DNA"/>
</dbReference>
<keyword evidence="6" id="KW-0233">DNA recombination</keyword>
<keyword evidence="6" id="KW-0235">DNA replication</keyword>
<dbReference type="SUPFAM" id="SSF56300">
    <property type="entry name" value="Metallo-dependent phosphatases"/>
    <property type="match status" value="1"/>
</dbReference>
<dbReference type="InterPro" id="IPR041796">
    <property type="entry name" value="Mre11_N"/>
</dbReference>
<accession>A0ABS4D7A9</accession>
<evidence type="ECO:0000256" key="1">
    <source>
        <dbReference type="ARBA" id="ARBA00010555"/>
    </source>
</evidence>
<keyword evidence="4 6" id="KW-0378">Hydrolase</keyword>
<dbReference type="Gene3D" id="3.60.21.10">
    <property type="match status" value="1"/>
</dbReference>
<keyword evidence="5 6" id="KW-0269">Exonuclease</keyword>
<evidence type="ECO:0000256" key="3">
    <source>
        <dbReference type="ARBA" id="ARBA00022722"/>
    </source>
</evidence>
<dbReference type="InterPro" id="IPR029052">
    <property type="entry name" value="Metallo-depent_PP-like"/>
</dbReference>
<dbReference type="InterPro" id="IPR004843">
    <property type="entry name" value="Calcineurin-like_PHP"/>
</dbReference>
<evidence type="ECO:0000256" key="5">
    <source>
        <dbReference type="ARBA" id="ARBA00022839"/>
    </source>
</evidence>
<protein>
    <recommendedName>
        <fullName evidence="2 6">Nuclease SbcCD subunit D</fullName>
    </recommendedName>
</protein>
<dbReference type="Proteomes" id="UP001193081">
    <property type="component" value="Unassembled WGS sequence"/>
</dbReference>
<dbReference type="InterPro" id="IPR004593">
    <property type="entry name" value="SbcD"/>
</dbReference>
<name>A0ABS4D7A9_9CHLR</name>
<organism evidence="8 9">
    <name type="scientific">Candidatus Chloroploca mongolica</name>
    <dbReference type="NCBI Taxonomy" id="2528176"/>
    <lineage>
        <taxon>Bacteria</taxon>
        <taxon>Bacillati</taxon>
        <taxon>Chloroflexota</taxon>
        <taxon>Chloroflexia</taxon>
        <taxon>Chloroflexales</taxon>
        <taxon>Chloroflexineae</taxon>
        <taxon>Oscillochloridaceae</taxon>
        <taxon>Candidatus Chloroploca</taxon>
    </lineage>
</organism>
<evidence type="ECO:0000313" key="8">
    <source>
        <dbReference type="EMBL" id="MBP1465329.1"/>
    </source>
</evidence>
<evidence type="ECO:0000259" key="7">
    <source>
        <dbReference type="Pfam" id="PF00149"/>
    </source>
</evidence>
<comment type="function">
    <text evidence="6">SbcCD cleaves DNA hairpin structures. These structures can inhibit DNA replication and are intermediates in certain DNA recombination reactions. The complex acts as a 3'-&gt;5' double strand exonuclease that can open hairpins. It also has a 5' single-strand endonuclease activity.</text>
</comment>
<dbReference type="CDD" id="cd00840">
    <property type="entry name" value="MPP_Mre11_N"/>
    <property type="match status" value="1"/>
</dbReference>
<proteinExistence type="inferred from homology"/>
<sequence>MKFLHLADLHLGVENYGRVDPATGLHTRFLDYLDRLDDALAFGLAEQVDLVLISGDIYKTRAPNPTHQREFARRINRVRSAGVPIFILTGNHDISPALGKAHSVAIFDALGVEGVTIADRLALHVIPTASGPLQIMAIPWVTRHMLMTREEMRNASFVQIDYELRRRLERFVIETAAKLDPALPAIIAFHGSLDGAEVGAERAMTLGQDLVLPRSVMAQPGIAYVALGHIHKHQALAQDPPMVYPGSLERVDFGEYADPKGCVLVTIEGNQARWQFHQLSARPFVTIQHDVRASSDPMGLIQTLISRHDLREAVVRLNLQATREQVPLLREDVLRTMLSDAGSFVIAAITIDVERTGRRRIAGLEQELVGSLTPRRALELYLKSKQPPLASARIAALLAAADELIAGEQ</sequence>
<dbReference type="GO" id="GO:0004527">
    <property type="term" value="F:exonuclease activity"/>
    <property type="evidence" value="ECO:0007669"/>
    <property type="project" value="UniProtKB-KW"/>
</dbReference>
<keyword evidence="9" id="KW-1185">Reference proteome</keyword>